<comment type="caution">
    <text evidence="1">The sequence shown here is derived from an EMBL/GenBank/DDBJ whole genome shotgun (WGS) entry which is preliminary data.</text>
</comment>
<dbReference type="AlphaFoldDB" id="A0A839S347"/>
<dbReference type="EMBL" id="JACHWU010000003">
    <property type="protein sequence ID" value="MBB3052176.1"/>
    <property type="molecule type" value="Genomic_DNA"/>
</dbReference>
<protein>
    <submittedName>
        <fullName evidence="1">Uncharacterized protein</fullName>
    </submittedName>
</protein>
<reference evidence="1 2" key="1">
    <citation type="submission" date="2020-08" db="EMBL/GenBank/DDBJ databases">
        <title>Genomic Encyclopedia of Type Strains, Phase III (KMG-III): the genomes of soil and plant-associated and newly described type strains.</title>
        <authorList>
            <person name="Whitman W."/>
        </authorList>
    </citation>
    <scope>NUCLEOTIDE SEQUENCE [LARGE SCALE GENOMIC DNA]</scope>
    <source>
        <strain evidence="1 2">CECT 8577</strain>
    </source>
</reference>
<name>A0A839S347_9PSEU</name>
<evidence type="ECO:0000313" key="2">
    <source>
        <dbReference type="Proteomes" id="UP000550714"/>
    </source>
</evidence>
<sequence>MADNRGVYEAAAMSPDRAWVSHKTQEAAHG</sequence>
<organism evidence="1 2">
    <name type="scientific">Prauserella isguenensis</name>
    <dbReference type="NCBI Taxonomy" id="1470180"/>
    <lineage>
        <taxon>Bacteria</taxon>
        <taxon>Bacillati</taxon>
        <taxon>Actinomycetota</taxon>
        <taxon>Actinomycetes</taxon>
        <taxon>Pseudonocardiales</taxon>
        <taxon>Pseudonocardiaceae</taxon>
        <taxon>Prauserella</taxon>
    </lineage>
</organism>
<gene>
    <name evidence="1" type="ORF">FHS23_003205</name>
</gene>
<accession>A0A839S347</accession>
<proteinExistence type="predicted"/>
<dbReference type="Proteomes" id="UP000550714">
    <property type="component" value="Unassembled WGS sequence"/>
</dbReference>
<keyword evidence="2" id="KW-1185">Reference proteome</keyword>
<evidence type="ECO:0000313" key="1">
    <source>
        <dbReference type="EMBL" id="MBB3052176.1"/>
    </source>
</evidence>